<comment type="caution">
    <text evidence="1">The sequence shown here is derived from an EMBL/GenBank/DDBJ whole genome shotgun (WGS) entry which is preliminary data.</text>
</comment>
<name>A0ABT1YSP5_9BACL</name>
<reference evidence="1 2" key="1">
    <citation type="submission" date="2022-08" db="EMBL/GenBank/DDBJ databases">
        <title>Paenibacillus endoradicis sp. nov., Paenibacillus radicibacter sp. nov and Paenibacillus pararadicis sp. nov., three cold-adapted plant growth-promoting bacteria isolated from root of Larix gmelinii in Great Khingan.</title>
        <authorList>
            <person name="Xue H."/>
        </authorList>
    </citation>
    <scope>NUCLEOTIDE SEQUENCE [LARGE SCALE GENOMIC DNA]</scope>
    <source>
        <strain evidence="1 2">N5-1-1-5</strain>
    </source>
</reference>
<sequence>MDKNNNPFSIFDWKKFEDSFGGLPQPSKEKNDGSTWVEQYVHDILKQSIPPLSQSAGTVQYNTEITETEHALLMKINIPSLTDARNIKTYVAVNQVKLEANAHDKLQLIRLPHPVIPASCKAIYKDGTLQLHIRKQSKDEQFYEVDVKYS</sequence>
<dbReference type="CDD" id="cd00298">
    <property type="entry name" value="ACD_sHsps_p23-like"/>
    <property type="match status" value="1"/>
</dbReference>
<dbReference type="EMBL" id="JANQBD010000027">
    <property type="protein sequence ID" value="MCR8635369.1"/>
    <property type="molecule type" value="Genomic_DNA"/>
</dbReference>
<protein>
    <submittedName>
        <fullName evidence="1">Hsp20/alpha crystallin family protein</fullName>
    </submittedName>
</protein>
<dbReference type="SUPFAM" id="SSF49764">
    <property type="entry name" value="HSP20-like chaperones"/>
    <property type="match status" value="1"/>
</dbReference>
<evidence type="ECO:0000313" key="2">
    <source>
        <dbReference type="Proteomes" id="UP001300012"/>
    </source>
</evidence>
<organism evidence="1 2">
    <name type="scientific">Paenibacillus radicis</name>
    <name type="common">ex Xue et al. 2023</name>
    <dbReference type="NCBI Taxonomy" id="2972489"/>
    <lineage>
        <taxon>Bacteria</taxon>
        <taxon>Bacillati</taxon>
        <taxon>Bacillota</taxon>
        <taxon>Bacilli</taxon>
        <taxon>Bacillales</taxon>
        <taxon>Paenibacillaceae</taxon>
        <taxon>Paenibacillus</taxon>
    </lineage>
</organism>
<dbReference type="InterPro" id="IPR008978">
    <property type="entry name" value="HSP20-like_chaperone"/>
</dbReference>
<dbReference type="RefSeq" id="WP_258216917.1">
    <property type="nucleotide sequence ID" value="NZ_JANQBD010000027.1"/>
</dbReference>
<gene>
    <name evidence="1" type="ORF">NV381_29620</name>
</gene>
<evidence type="ECO:0000313" key="1">
    <source>
        <dbReference type="EMBL" id="MCR8635369.1"/>
    </source>
</evidence>
<keyword evidence="2" id="KW-1185">Reference proteome</keyword>
<dbReference type="Proteomes" id="UP001300012">
    <property type="component" value="Unassembled WGS sequence"/>
</dbReference>
<proteinExistence type="predicted"/>
<accession>A0ABT1YSP5</accession>